<accession>A0A7H8QTP0</accession>
<dbReference type="SUPFAM" id="SSF53067">
    <property type="entry name" value="Actin-like ATPase domain"/>
    <property type="match status" value="2"/>
</dbReference>
<dbReference type="InterPro" id="IPR004000">
    <property type="entry name" value="Actin"/>
</dbReference>
<sequence length="540" mass="60415">MATADASHLRHSSKSSISALEAARARIRKDDQSFEPRTPPHRNRSIVSSFGSSSSPLSSFRNEEDAIIFEFGSRWLRAGFEGENTPVCAVGFGPEESRKAGDYRGWMRQRPAGDTDDRKERLDAEEWARGHELWRMDLRDVDLGLVDDKIERAFRDIYNTYLLTDAGNARLVLVLPSVMPHPILSAILTTLFNRWKFPSITLLPSAAMTAVAAGLRTALVVDLGWAETTVTAIYEYREVDTKRSTRAMKLLLQKMGSMLSNLDHEESAEKDDTISVKFEYCEEVVNRYAWCHCAEDDEASDREVAIPLPSKPDSAYAQVPLARFAEPVEDALFAAGTEDHEIDDHEKPIHGLVYNTLLALPPDIRGACMSRIMFVGGGSKIPGVRQRIMNEVSSVVAEHGWDAMRGNAVTQQRKRLEELHISKLRQDDDNQAESDEAETQEPDLDFVEQKLRRNQPRDSKPAIHGQFRQINSLGAWAGASLVTSLKIRGFVEIEREKFLQQGLAGATRDPDAHHIAANRQSGIRSSMVSDRSSWTLAGWG</sequence>
<dbReference type="KEGG" id="trg:TRUGW13939_04472"/>
<evidence type="ECO:0000256" key="2">
    <source>
        <dbReference type="SAM" id="MobiDB-lite"/>
    </source>
</evidence>
<evidence type="ECO:0008006" key="5">
    <source>
        <dbReference type="Google" id="ProtNLM"/>
    </source>
</evidence>
<proteinExistence type="inferred from homology"/>
<dbReference type="GeneID" id="55991973"/>
<organism evidence="3 4">
    <name type="scientific">Talaromyces rugulosus</name>
    <name type="common">Penicillium rugulosum</name>
    <dbReference type="NCBI Taxonomy" id="121627"/>
    <lineage>
        <taxon>Eukaryota</taxon>
        <taxon>Fungi</taxon>
        <taxon>Dikarya</taxon>
        <taxon>Ascomycota</taxon>
        <taxon>Pezizomycotina</taxon>
        <taxon>Eurotiomycetes</taxon>
        <taxon>Eurotiomycetidae</taxon>
        <taxon>Eurotiales</taxon>
        <taxon>Trichocomaceae</taxon>
        <taxon>Talaromyces</taxon>
        <taxon>Talaromyces sect. Islandici</taxon>
    </lineage>
</organism>
<dbReference type="EMBL" id="CP055899">
    <property type="protein sequence ID" value="QKX57360.1"/>
    <property type="molecule type" value="Genomic_DNA"/>
</dbReference>
<dbReference type="InterPro" id="IPR018181">
    <property type="entry name" value="Heat_shock_70_CS"/>
</dbReference>
<dbReference type="Pfam" id="PF00022">
    <property type="entry name" value="Actin"/>
    <property type="match status" value="1"/>
</dbReference>
<name>A0A7H8QTP0_TALRU</name>
<dbReference type="RefSeq" id="XP_035343538.1">
    <property type="nucleotide sequence ID" value="XM_035487645.1"/>
</dbReference>
<feature type="region of interest" description="Disordered" evidence="2">
    <location>
        <begin position="1"/>
        <end position="59"/>
    </location>
</feature>
<comment type="similarity">
    <text evidence="1">Belongs to the actin family.</text>
</comment>
<feature type="compositionally biased region" description="Low complexity" evidence="2">
    <location>
        <begin position="45"/>
        <end position="59"/>
    </location>
</feature>
<dbReference type="OrthoDB" id="337660at2759"/>
<feature type="region of interest" description="Disordered" evidence="2">
    <location>
        <begin position="423"/>
        <end position="444"/>
    </location>
</feature>
<gene>
    <name evidence="3" type="ORF">TRUGW13939_04472</name>
</gene>
<protein>
    <recommendedName>
        <fullName evidence="5">Actin-related protein RO7</fullName>
    </recommendedName>
</protein>
<dbReference type="InterPro" id="IPR043129">
    <property type="entry name" value="ATPase_NBD"/>
</dbReference>
<reference evidence="4" key="1">
    <citation type="submission" date="2020-06" db="EMBL/GenBank/DDBJ databases">
        <title>A chromosome-scale genome assembly of Talaromyces rugulosus W13939.</title>
        <authorList>
            <person name="Wang B."/>
            <person name="Guo L."/>
            <person name="Ye K."/>
            <person name="Wang L."/>
        </authorList>
    </citation>
    <scope>NUCLEOTIDE SEQUENCE [LARGE SCALE GENOMIC DNA]</scope>
    <source>
        <strain evidence="4">W13939</strain>
    </source>
</reference>
<keyword evidence="4" id="KW-1185">Reference proteome</keyword>
<dbReference type="Proteomes" id="UP000509510">
    <property type="component" value="Chromosome II"/>
</dbReference>
<evidence type="ECO:0000313" key="3">
    <source>
        <dbReference type="EMBL" id="QKX57360.1"/>
    </source>
</evidence>
<evidence type="ECO:0000313" key="4">
    <source>
        <dbReference type="Proteomes" id="UP000509510"/>
    </source>
</evidence>
<dbReference type="Gene3D" id="3.30.420.40">
    <property type="match status" value="2"/>
</dbReference>
<evidence type="ECO:0000256" key="1">
    <source>
        <dbReference type="RuleBase" id="RU000487"/>
    </source>
</evidence>
<dbReference type="AlphaFoldDB" id="A0A7H8QTP0"/>
<dbReference type="Gene3D" id="3.90.640.10">
    <property type="entry name" value="Actin, Chain A, domain 4"/>
    <property type="match status" value="1"/>
</dbReference>
<dbReference type="PROSITE" id="PS01036">
    <property type="entry name" value="HSP70_3"/>
    <property type="match status" value="1"/>
</dbReference>
<dbReference type="PANTHER" id="PTHR11937">
    <property type="entry name" value="ACTIN"/>
    <property type="match status" value="1"/>
</dbReference>
<dbReference type="SMART" id="SM00268">
    <property type="entry name" value="ACTIN"/>
    <property type="match status" value="1"/>
</dbReference>
<feature type="compositionally biased region" description="Acidic residues" evidence="2">
    <location>
        <begin position="429"/>
        <end position="444"/>
    </location>
</feature>